<evidence type="ECO:0000313" key="3">
    <source>
        <dbReference type="RefSeq" id="XP_020113069.1"/>
    </source>
</evidence>
<keyword evidence="2" id="KW-1185">Reference proteome</keyword>
<feature type="compositionally biased region" description="Low complexity" evidence="1">
    <location>
        <begin position="127"/>
        <end position="139"/>
    </location>
</feature>
<reference evidence="2" key="1">
    <citation type="journal article" date="2015" name="Nat. Genet.">
        <title>The pineapple genome and the evolution of CAM photosynthesis.</title>
        <authorList>
            <person name="Ming R."/>
            <person name="VanBuren R."/>
            <person name="Wai C.M."/>
            <person name="Tang H."/>
            <person name="Schatz M.C."/>
            <person name="Bowers J.E."/>
            <person name="Lyons E."/>
            <person name="Wang M.L."/>
            <person name="Chen J."/>
            <person name="Biggers E."/>
            <person name="Zhang J."/>
            <person name="Huang L."/>
            <person name="Zhang L."/>
            <person name="Miao W."/>
            <person name="Zhang J."/>
            <person name="Ye Z."/>
            <person name="Miao C."/>
            <person name="Lin Z."/>
            <person name="Wang H."/>
            <person name="Zhou H."/>
            <person name="Yim W.C."/>
            <person name="Priest H.D."/>
            <person name="Zheng C."/>
            <person name="Woodhouse M."/>
            <person name="Edger P.P."/>
            <person name="Guyot R."/>
            <person name="Guo H.B."/>
            <person name="Guo H."/>
            <person name="Zheng G."/>
            <person name="Singh R."/>
            <person name="Sharma A."/>
            <person name="Min X."/>
            <person name="Zheng Y."/>
            <person name="Lee H."/>
            <person name="Gurtowski J."/>
            <person name="Sedlazeck F.J."/>
            <person name="Harkess A."/>
            <person name="McKain M.R."/>
            <person name="Liao Z."/>
            <person name="Fang J."/>
            <person name="Liu J."/>
            <person name="Zhang X."/>
            <person name="Zhang Q."/>
            <person name="Hu W."/>
            <person name="Qin Y."/>
            <person name="Wang K."/>
            <person name="Chen L.Y."/>
            <person name="Shirley N."/>
            <person name="Lin Y.R."/>
            <person name="Liu L.Y."/>
            <person name="Hernandez A.G."/>
            <person name="Wright C.L."/>
            <person name="Bulone V."/>
            <person name="Tuskan G.A."/>
            <person name="Heath K."/>
            <person name="Zee F."/>
            <person name="Moore P.H."/>
            <person name="Sunkar R."/>
            <person name="Leebens-Mack J.H."/>
            <person name="Mockler T."/>
            <person name="Bennetzen J.L."/>
            <person name="Freeling M."/>
            <person name="Sankoff D."/>
            <person name="Paterson A.H."/>
            <person name="Zhu X."/>
            <person name="Yang X."/>
            <person name="Smith J.A."/>
            <person name="Cushman J.C."/>
            <person name="Paull R.E."/>
            <person name="Yu Q."/>
        </authorList>
    </citation>
    <scope>NUCLEOTIDE SEQUENCE [LARGE SCALE GENOMIC DNA]</scope>
    <source>
        <strain evidence="2">cv. F153</strain>
    </source>
</reference>
<feature type="region of interest" description="Disordered" evidence="1">
    <location>
        <begin position="13"/>
        <end position="163"/>
    </location>
</feature>
<dbReference type="AlphaFoldDB" id="A0A6P5GYY3"/>
<feature type="region of interest" description="Disordered" evidence="1">
    <location>
        <begin position="208"/>
        <end position="227"/>
    </location>
</feature>
<evidence type="ECO:0000313" key="2">
    <source>
        <dbReference type="Proteomes" id="UP000515123"/>
    </source>
</evidence>
<sequence>MAKGAFDCLGVFGVKPEPASFERGRPKAAVPPRAPPVPTRAPSSPHSTSGVCRGPSPPPLPPRSTRACPIPCPRSSTTTVPPPAPRGPAASADVLQPPPAVSSESRRRRAPFPACAKAEPEPNLPTSAERAAVAASPAEPRLRRLTDSSPSTVSPPGPVAAALPLRRPNGAWLAQTPPVPTGSAAAAAKPRRRWPPFLAGPCPLQPPSLESATAARPSPTLGRAELEPDPTTFADLADTAVSTAAASRPYSTASCHFRSPPPRRPLRRGPEVCWALLSPSLFLYLFLSSPPTRRQPAGPESAAAGPVRVVHVPFLSLRRPDPVPIPIPWCQFWDPW</sequence>
<gene>
    <name evidence="3" type="primary">LOC109727373</name>
</gene>
<proteinExistence type="predicted"/>
<organism evidence="2 3">
    <name type="scientific">Ananas comosus</name>
    <name type="common">Pineapple</name>
    <name type="synonym">Ananas ananas</name>
    <dbReference type="NCBI Taxonomy" id="4615"/>
    <lineage>
        <taxon>Eukaryota</taxon>
        <taxon>Viridiplantae</taxon>
        <taxon>Streptophyta</taxon>
        <taxon>Embryophyta</taxon>
        <taxon>Tracheophyta</taxon>
        <taxon>Spermatophyta</taxon>
        <taxon>Magnoliopsida</taxon>
        <taxon>Liliopsida</taxon>
        <taxon>Poales</taxon>
        <taxon>Bromeliaceae</taxon>
        <taxon>Bromelioideae</taxon>
        <taxon>Ananas</taxon>
    </lineage>
</organism>
<dbReference type="GeneID" id="109727373"/>
<reference evidence="3" key="2">
    <citation type="submission" date="2025-08" db="UniProtKB">
        <authorList>
            <consortium name="RefSeq"/>
        </authorList>
    </citation>
    <scope>IDENTIFICATION</scope>
    <source>
        <tissue evidence="3">Leaf</tissue>
    </source>
</reference>
<accession>A0A6P5GYY3</accession>
<dbReference type="Proteomes" id="UP000515123">
    <property type="component" value="Linkage group 2"/>
</dbReference>
<name>A0A6P5GYY3_ANACO</name>
<dbReference type="RefSeq" id="XP_020113069.1">
    <property type="nucleotide sequence ID" value="XM_020257480.1"/>
</dbReference>
<evidence type="ECO:0000256" key="1">
    <source>
        <dbReference type="SAM" id="MobiDB-lite"/>
    </source>
</evidence>
<protein>
    <submittedName>
        <fullName evidence="3">Vegetative cell wall protein gp1-like</fullName>
    </submittedName>
</protein>